<protein>
    <submittedName>
        <fullName evidence="1">Uncharacterized protein</fullName>
    </submittedName>
</protein>
<gene>
    <name evidence="1" type="ORF">ACJRO7_020191</name>
</gene>
<proteinExistence type="predicted"/>
<reference evidence="1 2" key="1">
    <citation type="submission" date="2024-11" db="EMBL/GenBank/DDBJ databases">
        <title>Chromosome-level genome assembly of Eucalyptus globulus Labill. provides insights into its genome evolution.</title>
        <authorList>
            <person name="Li X."/>
        </authorList>
    </citation>
    <scope>NUCLEOTIDE SEQUENCE [LARGE SCALE GENOMIC DNA]</scope>
    <source>
        <strain evidence="1">CL2024</strain>
        <tissue evidence="1">Fresh tender leaves</tissue>
    </source>
</reference>
<dbReference type="Proteomes" id="UP001634007">
    <property type="component" value="Unassembled WGS sequence"/>
</dbReference>
<accession>A0ABD3KHZ3</accession>
<sequence length="127" mass="13830">MPPIALAPPLRTWSSSPVCQIIAQGPPREHEHHLPAAAAQELSEPAGCCSAPRDLIWIADFFTLTTVCSSIVRTPSLSISERPQKSPEVHQAGLLGKFERQDPEARVVDGVVPFPADRPQLEKGCCW</sequence>
<organism evidence="1 2">
    <name type="scientific">Eucalyptus globulus</name>
    <name type="common">Tasmanian blue gum</name>
    <dbReference type="NCBI Taxonomy" id="34317"/>
    <lineage>
        <taxon>Eukaryota</taxon>
        <taxon>Viridiplantae</taxon>
        <taxon>Streptophyta</taxon>
        <taxon>Embryophyta</taxon>
        <taxon>Tracheophyta</taxon>
        <taxon>Spermatophyta</taxon>
        <taxon>Magnoliopsida</taxon>
        <taxon>eudicotyledons</taxon>
        <taxon>Gunneridae</taxon>
        <taxon>Pentapetalae</taxon>
        <taxon>rosids</taxon>
        <taxon>malvids</taxon>
        <taxon>Myrtales</taxon>
        <taxon>Myrtaceae</taxon>
        <taxon>Myrtoideae</taxon>
        <taxon>Eucalypteae</taxon>
        <taxon>Eucalyptus</taxon>
    </lineage>
</organism>
<dbReference type="EMBL" id="JBJKBG010000005">
    <property type="protein sequence ID" value="KAL3738777.1"/>
    <property type="molecule type" value="Genomic_DNA"/>
</dbReference>
<keyword evidence="2" id="KW-1185">Reference proteome</keyword>
<evidence type="ECO:0000313" key="2">
    <source>
        <dbReference type="Proteomes" id="UP001634007"/>
    </source>
</evidence>
<comment type="caution">
    <text evidence="1">The sequence shown here is derived from an EMBL/GenBank/DDBJ whole genome shotgun (WGS) entry which is preliminary data.</text>
</comment>
<name>A0ABD3KHZ3_EUCGL</name>
<evidence type="ECO:0000313" key="1">
    <source>
        <dbReference type="EMBL" id="KAL3738777.1"/>
    </source>
</evidence>
<dbReference type="AlphaFoldDB" id="A0ABD3KHZ3"/>